<proteinExistence type="inferred from homology"/>
<dbReference type="InterPro" id="IPR000073">
    <property type="entry name" value="AB_hydrolase_1"/>
</dbReference>
<evidence type="ECO:0000256" key="1">
    <source>
        <dbReference type="ARBA" id="ARBA00010088"/>
    </source>
</evidence>
<dbReference type="InterPro" id="IPR051601">
    <property type="entry name" value="Serine_prot/Carboxylest_S33"/>
</dbReference>
<dbReference type="InterPro" id="IPR029058">
    <property type="entry name" value="AB_hydrolase_fold"/>
</dbReference>
<comment type="similarity">
    <text evidence="1">Belongs to the peptidase S33 family.</text>
</comment>
<feature type="domain" description="AB hydrolase-1" evidence="5">
    <location>
        <begin position="107"/>
        <end position="488"/>
    </location>
</feature>
<name>A0A370I3A9_9NOCA</name>
<evidence type="ECO:0000259" key="5">
    <source>
        <dbReference type="Pfam" id="PF00561"/>
    </source>
</evidence>
<dbReference type="PANTHER" id="PTHR43248:SF29">
    <property type="entry name" value="TRIPEPTIDYL AMINOPEPTIDASE"/>
    <property type="match status" value="1"/>
</dbReference>
<dbReference type="RefSeq" id="WP_114755675.1">
    <property type="nucleotide sequence ID" value="NZ_QQBC01000006.1"/>
</dbReference>
<evidence type="ECO:0000313" key="7">
    <source>
        <dbReference type="Proteomes" id="UP000254869"/>
    </source>
</evidence>
<dbReference type="Pfam" id="PF00561">
    <property type="entry name" value="Abhydrolase_1"/>
    <property type="match status" value="1"/>
</dbReference>
<dbReference type="Proteomes" id="UP000254869">
    <property type="component" value="Unassembled WGS sequence"/>
</dbReference>
<evidence type="ECO:0000256" key="3">
    <source>
        <dbReference type="ARBA" id="ARBA00022801"/>
    </source>
</evidence>
<keyword evidence="3" id="KW-0378">Hydrolase</keyword>
<accession>A0A370I3A9</accession>
<dbReference type="SUPFAM" id="SSF53474">
    <property type="entry name" value="alpha/beta-Hydrolases"/>
    <property type="match status" value="1"/>
</dbReference>
<feature type="chain" id="PRO_5039650144" evidence="4">
    <location>
        <begin position="22"/>
        <end position="515"/>
    </location>
</feature>
<gene>
    <name evidence="6" type="ORF">DFR76_10665</name>
</gene>
<dbReference type="PANTHER" id="PTHR43248">
    <property type="entry name" value="2-SUCCINYL-6-HYDROXY-2,4-CYCLOHEXADIENE-1-CARBOXYLATE SYNTHASE"/>
    <property type="match status" value="1"/>
</dbReference>
<evidence type="ECO:0000256" key="2">
    <source>
        <dbReference type="ARBA" id="ARBA00022729"/>
    </source>
</evidence>
<organism evidence="6 7">
    <name type="scientific">Nocardia pseudobrasiliensis</name>
    <dbReference type="NCBI Taxonomy" id="45979"/>
    <lineage>
        <taxon>Bacteria</taxon>
        <taxon>Bacillati</taxon>
        <taxon>Actinomycetota</taxon>
        <taxon>Actinomycetes</taxon>
        <taxon>Mycobacteriales</taxon>
        <taxon>Nocardiaceae</taxon>
        <taxon>Nocardia</taxon>
    </lineage>
</organism>
<sequence>MSLLRSGRVAVLLALTCVAAACTVSGKEEPAPSSPGAPTPAALDRFYSQTPQWDSCNGFSSDPQDRFPRTAECTHVTVPIDYAKPDGGTAQIAISRMRASGQRIGSVLFNPGGPGVAGLTMATQGNGTPLAERFDRVGFDPRGVGASTPAVKCLTGKEWDEQRAEPQKNNDPAGIAAAEEENKQFAAHCSERTGNEFLAHIGTREVVQDMDVIRAVLGDPKLTYVGYSYGTRLGAAYAEKFPDRVRALVLDGAIDPEQQPVQESLQQAAGFQKAFDAYAADCAKDPQCPLGTDPAQSVTRFRALLAPIWNRPLPTKDGRPLTYGDAITGVQNTLYAEDRWQVLSAGLAQAADGRGDILMALADDYDSRRPDGSYSNAQDAFLAIHCVDDPAVKDRAVTDQEDGELRKTAPFLDDGHGTGHAPLELCAFWPVPNTADPHSISAPGLPPTVVISTTNDPATPYQSGVNLAKDLGAALITNRGTRHTAFLSGGVPCVDNAVFDYLIDLKAPPTGLTCG</sequence>
<protein>
    <submittedName>
        <fullName evidence="6">Tripeptidyl-peptidase B</fullName>
    </submittedName>
</protein>
<evidence type="ECO:0000256" key="4">
    <source>
        <dbReference type="SAM" id="SignalP"/>
    </source>
</evidence>
<reference evidence="6 7" key="1">
    <citation type="submission" date="2018-07" db="EMBL/GenBank/DDBJ databases">
        <title>Genomic Encyclopedia of Type Strains, Phase IV (KMG-IV): sequencing the most valuable type-strain genomes for metagenomic binning, comparative biology and taxonomic classification.</title>
        <authorList>
            <person name="Goeker M."/>
        </authorList>
    </citation>
    <scope>NUCLEOTIDE SEQUENCE [LARGE SCALE GENOMIC DNA]</scope>
    <source>
        <strain evidence="6 7">DSM 44290</strain>
    </source>
</reference>
<evidence type="ECO:0000313" key="6">
    <source>
        <dbReference type="EMBL" id="RDI65196.1"/>
    </source>
</evidence>
<dbReference type="PROSITE" id="PS51257">
    <property type="entry name" value="PROKAR_LIPOPROTEIN"/>
    <property type="match status" value="1"/>
</dbReference>
<dbReference type="STRING" id="1210086.GCA_001613105_07217"/>
<dbReference type="EMBL" id="QQBC01000006">
    <property type="protein sequence ID" value="RDI65196.1"/>
    <property type="molecule type" value="Genomic_DNA"/>
</dbReference>
<dbReference type="AlphaFoldDB" id="A0A370I3A9"/>
<feature type="signal peptide" evidence="4">
    <location>
        <begin position="1"/>
        <end position="21"/>
    </location>
</feature>
<dbReference type="GO" id="GO:0016787">
    <property type="term" value="F:hydrolase activity"/>
    <property type="evidence" value="ECO:0007669"/>
    <property type="project" value="UniProtKB-KW"/>
</dbReference>
<dbReference type="Gene3D" id="3.40.50.1820">
    <property type="entry name" value="alpha/beta hydrolase"/>
    <property type="match status" value="1"/>
</dbReference>
<keyword evidence="2 4" id="KW-0732">Signal</keyword>
<comment type="caution">
    <text evidence="6">The sequence shown here is derived from an EMBL/GenBank/DDBJ whole genome shotgun (WGS) entry which is preliminary data.</text>
</comment>
<keyword evidence="7" id="KW-1185">Reference proteome</keyword>